<feature type="binding site" evidence="12">
    <location>
        <position position="111"/>
    </location>
    <ligand>
        <name>K(+)</name>
        <dbReference type="ChEBI" id="CHEBI:29103"/>
    </ligand>
</feature>
<gene>
    <name evidence="14" type="ORF">EO244_02605</name>
</gene>
<evidence type="ECO:0000256" key="1">
    <source>
        <dbReference type="ARBA" id="ARBA00004429"/>
    </source>
</evidence>
<evidence type="ECO:0000256" key="10">
    <source>
        <dbReference type="ARBA" id="ARBA00023065"/>
    </source>
</evidence>
<feature type="binding site" evidence="12">
    <location>
        <position position="112"/>
    </location>
    <ligand>
        <name>K(+)</name>
        <dbReference type="ChEBI" id="CHEBI:29103"/>
    </ligand>
</feature>
<evidence type="ECO:0000256" key="4">
    <source>
        <dbReference type="ARBA" id="ARBA00022475"/>
    </source>
</evidence>
<keyword evidence="3" id="KW-0813">Transport</keyword>
<comment type="subcellular location">
    <subcellularLocation>
        <location evidence="1">Cell inner membrane</location>
        <topology evidence="1">Multi-pass membrane protein</topology>
    </subcellularLocation>
</comment>
<keyword evidence="11 13" id="KW-0472">Membrane</keyword>
<feature type="binding site" evidence="12">
    <location>
        <position position="220"/>
    </location>
    <ligand>
        <name>K(+)</name>
        <dbReference type="ChEBI" id="CHEBI:29103"/>
    </ligand>
</feature>
<evidence type="ECO:0000256" key="9">
    <source>
        <dbReference type="ARBA" id="ARBA00022989"/>
    </source>
</evidence>
<name>A0A4Q1JNR3_9BACT</name>
<feature type="transmembrane region" description="Helical" evidence="13">
    <location>
        <begin position="421"/>
        <end position="442"/>
    </location>
</feature>
<dbReference type="PANTHER" id="PTHR32024:SF2">
    <property type="entry name" value="TRK SYSTEM POTASSIUM UPTAKE PROTEIN TRKG-RELATED"/>
    <property type="match status" value="1"/>
</dbReference>
<dbReference type="PIRSF" id="PIRSF006247">
    <property type="entry name" value="TrkH"/>
    <property type="match status" value="1"/>
</dbReference>
<dbReference type="RefSeq" id="WP_129252661.1">
    <property type="nucleotide sequence ID" value="NZ_SAXA01000002.1"/>
</dbReference>
<reference evidence="14 15" key="1">
    <citation type="submission" date="2019-01" db="EMBL/GenBank/DDBJ databases">
        <title>Ancylomarina salipaludis sp. nov., isolated from a salt marsh.</title>
        <authorList>
            <person name="Yoon J.-H."/>
        </authorList>
    </citation>
    <scope>NUCLEOTIDE SEQUENCE [LARGE SCALE GENOMIC DNA]</scope>
    <source>
        <strain evidence="14 15">SHSM-M15</strain>
    </source>
</reference>
<keyword evidence="9 13" id="KW-1133">Transmembrane helix</keyword>
<dbReference type="GO" id="GO:0046872">
    <property type="term" value="F:metal ion binding"/>
    <property type="evidence" value="ECO:0007669"/>
    <property type="project" value="UniProtKB-KW"/>
</dbReference>
<dbReference type="Pfam" id="PF02386">
    <property type="entry name" value="TrkH"/>
    <property type="match status" value="1"/>
</dbReference>
<dbReference type="GO" id="GO:0015379">
    <property type="term" value="F:potassium:chloride symporter activity"/>
    <property type="evidence" value="ECO:0007669"/>
    <property type="project" value="InterPro"/>
</dbReference>
<proteinExistence type="inferred from homology"/>
<evidence type="ECO:0000256" key="6">
    <source>
        <dbReference type="ARBA" id="ARBA00022538"/>
    </source>
</evidence>
<keyword evidence="4" id="KW-1003">Cell membrane</keyword>
<dbReference type="Proteomes" id="UP000289703">
    <property type="component" value="Unassembled WGS sequence"/>
</dbReference>
<feature type="transmembrane region" description="Helical" evidence="13">
    <location>
        <begin position="273"/>
        <end position="292"/>
    </location>
</feature>
<comment type="similarity">
    <text evidence="2">Belongs to the TrkH potassium transport family.</text>
</comment>
<feature type="transmembrane region" description="Helical" evidence="13">
    <location>
        <begin position="304"/>
        <end position="323"/>
    </location>
</feature>
<feature type="transmembrane region" description="Helical" evidence="13">
    <location>
        <begin position="133"/>
        <end position="153"/>
    </location>
</feature>
<protein>
    <submittedName>
        <fullName evidence="14">TrkH family potassium uptake protein</fullName>
    </submittedName>
</protein>
<keyword evidence="12" id="KW-0479">Metal-binding</keyword>
<feature type="transmembrane region" description="Helical" evidence="13">
    <location>
        <begin position="12"/>
        <end position="30"/>
    </location>
</feature>
<sequence length="484" mass="53379">MNFKFVLNIIGRILLIIAIFMMTIIPWVIYFHENSILPAIEESIAIPLIIGLILILFTKRYKKEIGPKEAYIVASSAWIIMGIAGSLPFWLSHTTSSFVDALFESISGFTTTGSSILADIEAAPKSVLYWRSLTHWIGGMGIIVLTVAIFPSLRIASYRLFSSESSGIDSSKLKPKTSSMAKRLWGIYIALTAIMTVILMMGGVNFYESLCHAFASIATGGFSTKNASAGFYSPFVQYVMMFFMLVSGINFALHYGLLKGRFKSVINNVELRVYLGIIFFVGSCISLTLYFKQGLPFEQAFRDSFFQVISIITATGFASADYLQWNQFCWLLIFLLMFVGACVGSTGGGIKVIRHVVAFKAISRVFNQILHPHHVKSIQINKTSISEDKVQAIVTFIFIYLLIFFVGGMCLLATGLDPASAFSASITCMGGIGPGLGTVGPASNFAHLTDVAKIILPILMIIGRLEVLSFLVMFTPSFWKEYKN</sequence>
<dbReference type="OrthoDB" id="9810952at2"/>
<keyword evidence="8 12" id="KW-0630">Potassium</keyword>
<evidence type="ECO:0000256" key="13">
    <source>
        <dbReference type="SAM" id="Phobius"/>
    </source>
</evidence>
<evidence type="ECO:0000256" key="7">
    <source>
        <dbReference type="ARBA" id="ARBA00022692"/>
    </source>
</evidence>
<keyword evidence="10" id="KW-0406">Ion transport</keyword>
<feature type="transmembrane region" description="Helical" evidence="13">
    <location>
        <begin position="235"/>
        <end position="253"/>
    </location>
</feature>
<dbReference type="InterPro" id="IPR003445">
    <property type="entry name" value="Cat_transpt"/>
</dbReference>
<keyword evidence="15" id="KW-1185">Reference proteome</keyword>
<feature type="transmembrane region" description="Helical" evidence="13">
    <location>
        <begin position="330"/>
        <end position="350"/>
    </location>
</feature>
<evidence type="ECO:0000256" key="11">
    <source>
        <dbReference type="ARBA" id="ARBA00023136"/>
    </source>
</evidence>
<feature type="transmembrane region" description="Helical" evidence="13">
    <location>
        <begin position="70"/>
        <end position="91"/>
    </location>
</feature>
<comment type="caution">
    <text evidence="14">The sequence shown here is derived from an EMBL/GenBank/DDBJ whole genome shotgun (WGS) entry which is preliminary data.</text>
</comment>
<dbReference type="PANTHER" id="PTHR32024">
    <property type="entry name" value="TRK SYSTEM POTASSIUM UPTAKE PROTEIN TRKG-RELATED"/>
    <property type="match status" value="1"/>
</dbReference>
<evidence type="ECO:0000313" key="15">
    <source>
        <dbReference type="Proteomes" id="UP000289703"/>
    </source>
</evidence>
<keyword evidence="5" id="KW-0997">Cell inner membrane</keyword>
<feature type="transmembrane region" description="Helical" evidence="13">
    <location>
        <begin position="184"/>
        <end position="207"/>
    </location>
</feature>
<dbReference type="EMBL" id="SAXA01000002">
    <property type="protein sequence ID" value="RXQ96540.1"/>
    <property type="molecule type" value="Genomic_DNA"/>
</dbReference>
<organism evidence="14 15">
    <name type="scientific">Ancylomarina salipaludis</name>
    <dbReference type="NCBI Taxonomy" id="2501299"/>
    <lineage>
        <taxon>Bacteria</taxon>
        <taxon>Pseudomonadati</taxon>
        <taxon>Bacteroidota</taxon>
        <taxon>Bacteroidia</taxon>
        <taxon>Marinilabiliales</taxon>
        <taxon>Marinifilaceae</taxon>
        <taxon>Ancylomarina</taxon>
    </lineage>
</organism>
<feature type="transmembrane region" description="Helical" evidence="13">
    <location>
        <begin position="392"/>
        <end position="414"/>
    </location>
</feature>
<dbReference type="InterPro" id="IPR004772">
    <property type="entry name" value="TrkH"/>
</dbReference>
<keyword evidence="6" id="KW-0633">Potassium transport</keyword>
<evidence type="ECO:0000256" key="8">
    <source>
        <dbReference type="ARBA" id="ARBA00022958"/>
    </source>
</evidence>
<evidence type="ECO:0000256" key="3">
    <source>
        <dbReference type="ARBA" id="ARBA00022448"/>
    </source>
</evidence>
<dbReference type="GO" id="GO:0005886">
    <property type="term" value="C:plasma membrane"/>
    <property type="evidence" value="ECO:0007669"/>
    <property type="project" value="UniProtKB-SubCell"/>
</dbReference>
<feature type="transmembrane region" description="Helical" evidence="13">
    <location>
        <begin position="454"/>
        <end position="474"/>
    </location>
</feature>
<evidence type="ECO:0000256" key="12">
    <source>
        <dbReference type="PIRSR" id="PIRSR006247-1"/>
    </source>
</evidence>
<evidence type="ECO:0000256" key="2">
    <source>
        <dbReference type="ARBA" id="ARBA00009137"/>
    </source>
</evidence>
<dbReference type="AlphaFoldDB" id="A0A4Q1JNR3"/>
<feature type="binding site" evidence="12">
    <location>
        <position position="315"/>
    </location>
    <ligand>
        <name>K(+)</name>
        <dbReference type="ChEBI" id="CHEBI:29103"/>
    </ligand>
</feature>
<evidence type="ECO:0000256" key="5">
    <source>
        <dbReference type="ARBA" id="ARBA00022519"/>
    </source>
</evidence>
<keyword evidence="7 13" id="KW-0812">Transmembrane</keyword>
<accession>A0A4Q1JNR3</accession>
<feature type="transmembrane region" description="Helical" evidence="13">
    <location>
        <begin position="36"/>
        <end position="58"/>
    </location>
</feature>
<evidence type="ECO:0000313" key="14">
    <source>
        <dbReference type="EMBL" id="RXQ96540.1"/>
    </source>
</evidence>